<evidence type="ECO:0008006" key="3">
    <source>
        <dbReference type="Google" id="ProtNLM"/>
    </source>
</evidence>
<evidence type="ECO:0000313" key="2">
    <source>
        <dbReference type="Proteomes" id="UP000325292"/>
    </source>
</evidence>
<protein>
    <recommendedName>
        <fullName evidence="3">Secreted protein</fullName>
    </recommendedName>
</protein>
<sequence length="73" mass="8280">MPGLGLFALLRFLDGSAVQSVLWGVQMWLWFWMSSGDKSQRGRIMMHGGNPPRRAVLGRGQRCEENFEVKTVV</sequence>
<dbReference type="Proteomes" id="UP000325292">
    <property type="component" value="Chromosome"/>
</dbReference>
<proteinExistence type="predicted"/>
<organism evidence="1 2">
    <name type="scientific">Sulfobacillus thermotolerans</name>
    <dbReference type="NCBI Taxonomy" id="338644"/>
    <lineage>
        <taxon>Bacteria</taxon>
        <taxon>Bacillati</taxon>
        <taxon>Bacillota</taxon>
        <taxon>Clostridia</taxon>
        <taxon>Eubacteriales</taxon>
        <taxon>Clostridiales Family XVII. Incertae Sedis</taxon>
        <taxon>Sulfobacillus</taxon>
    </lineage>
</organism>
<gene>
    <name evidence="1" type="ORF">BXT84_06040</name>
</gene>
<dbReference type="EMBL" id="CP019454">
    <property type="protein sequence ID" value="AUW93555.1"/>
    <property type="molecule type" value="Genomic_DNA"/>
</dbReference>
<name>A0ABN5GYF2_9FIRM</name>
<evidence type="ECO:0000313" key="1">
    <source>
        <dbReference type="EMBL" id="AUW93555.1"/>
    </source>
</evidence>
<reference evidence="1 2" key="1">
    <citation type="journal article" date="2019" name="Sci. Rep.">
        <title>Sulfobacillus thermotolerans: new insights into resistance and metabolic capacities of acidophilic chemolithotrophs.</title>
        <authorList>
            <person name="Panyushkina A.E."/>
            <person name="Babenko V.V."/>
            <person name="Nikitina A.S."/>
            <person name="Selezneva O.V."/>
            <person name="Tsaplina I.A."/>
            <person name="Letarova M.A."/>
            <person name="Kostryukova E.S."/>
            <person name="Letarov A.V."/>
        </authorList>
    </citation>
    <scope>NUCLEOTIDE SEQUENCE [LARGE SCALE GENOMIC DNA]</scope>
    <source>
        <strain evidence="1 2">Kr1</strain>
    </source>
</reference>
<accession>A0ABN5GYF2</accession>
<keyword evidence="2" id="KW-1185">Reference proteome</keyword>